<evidence type="ECO:0000313" key="1">
    <source>
        <dbReference type="EMBL" id="RDX86144.1"/>
    </source>
</evidence>
<proteinExistence type="predicted"/>
<feature type="non-terminal residue" evidence="1">
    <location>
        <position position="1"/>
    </location>
</feature>
<comment type="caution">
    <text evidence="1">The sequence shown here is derived from an EMBL/GenBank/DDBJ whole genome shotgun (WGS) entry which is preliminary data.</text>
</comment>
<accession>A0A371G6J3</accession>
<dbReference type="AlphaFoldDB" id="A0A371G6J3"/>
<organism evidence="1 2">
    <name type="scientific">Mucuna pruriens</name>
    <name type="common">Velvet bean</name>
    <name type="synonym">Dolichos pruriens</name>
    <dbReference type="NCBI Taxonomy" id="157652"/>
    <lineage>
        <taxon>Eukaryota</taxon>
        <taxon>Viridiplantae</taxon>
        <taxon>Streptophyta</taxon>
        <taxon>Embryophyta</taxon>
        <taxon>Tracheophyta</taxon>
        <taxon>Spermatophyta</taxon>
        <taxon>Magnoliopsida</taxon>
        <taxon>eudicotyledons</taxon>
        <taxon>Gunneridae</taxon>
        <taxon>Pentapetalae</taxon>
        <taxon>rosids</taxon>
        <taxon>fabids</taxon>
        <taxon>Fabales</taxon>
        <taxon>Fabaceae</taxon>
        <taxon>Papilionoideae</taxon>
        <taxon>50 kb inversion clade</taxon>
        <taxon>NPAAA clade</taxon>
        <taxon>indigoferoid/millettioid clade</taxon>
        <taxon>Phaseoleae</taxon>
        <taxon>Mucuna</taxon>
    </lineage>
</organism>
<protein>
    <submittedName>
        <fullName evidence="1">Uncharacterized protein</fullName>
    </submittedName>
</protein>
<reference evidence="1" key="1">
    <citation type="submission" date="2018-05" db="EMBL/GenBank/DDBJ databases">
        <title>Draft genome of Mucuna pruriens seed.</title>
        <authorList>
            <person name="Nnadi N.E."/>
            <person name="Vos R."/>
            <person name="Hasami M.H."/>
            <person name="Devisetty U.K."/>
            <person name="Aguiy J.C."/>
        </authorList>
    </citation>
    <scope>NUCLEOTIDE SEQUENCE [LARGE SCALE GENOMIC DNA]</scope>
    <source>
        <strain evidence="1">JCA_2017</strain>
    </source>
</reference>
<dbReference type="EMBL" id="QJKJ01006599">
    <property type="protein sequence ID" value="RDX86144.1"/>
    <property type="molecule type" value="Genomic_DNA"/>
</dbReference>
<gene>
    <name evidence="1" type="ORF">CR513_32565</name>
</gene>
<sequence>MAPELDGADLDTQIGLLIGLLHIAVGPVESVGPGRSWFGQDDSPVTTPIRKICHPVNEQP</sequence>
<evidence type="ECO:0000313" key="2">
    <source>
        <dbReference type="Proteomes" id="UP000257109"/>
    </source>
</evidence>
<dbReference type="Proteomes" id="UP000257109">
    <property type="component" value="Unassembled WGS sequence"/>
</dbReference>
<name>A0A371G6J3_MUCPR</name>
<keyword evidence="2" id="KW-1185">Reference proteome</keyword>